<dbReference type="Pfam" id="PF07729">
    <property type="entry name" value="FCD"/>
    <property type="match status" value="1"/>
</dbReference>
<dbReference type="SMART" id="SM00345">
    <property type="entry name" value="HTH_GNTR"/>
    <property type="match status" value="1"/>
</dbReference>
<accession>A0A5P2CCE9</accession>
<dbReference type="GO" id="GO:0003700">
    <property type="term" value="F:DNA-binding transcription factor activity"/>
    <property type="evidence" value="ECO:0007669"/>
    <property type="project" value="InterPro"/>
</dbReference>
<evidence type="ECO:0000259" key="4">
    <source>
        <dbReference type="PROSITE" id="PS50949"/>
    </source>
</evidence>
<evidence type="ECO:0000313" key="6">
    <source>
        <dbReference type="Proteomes" id="UP000324015"/>
    </source>
</evidence>
<dbReference type="SMART" id="SM00895">
    <property type="entry name" value="FCD"/>
    <property type="match status" value="1"/>
</dbReference>
<dbReference type="PANTHER" id="PTHR43537">
    <property type="entry name" value="TRANSCRIPTIONAL REGULATOR, GNTR FAMILY"/>
    <property type="match status" value="1"/>
</dbReference>
<dbReference type="InterPro" id="IPR036390">
    <property type="entry name" value="WH_DNA-bd_sf"/>
</dbReference>
<evidence type="ECO:0000256" key="3">
    <source>
        <dbReference type="ARBA" id="ARBA00023163"/>
    </source>
</evidence>
<keyword evidence="1" id="KW-0805">Transcription regulation</keyword>
<dbReference type="AlphaFoldDB" id="A0A5P2CCE9"/>
<name>A0A5P2CCE9_STRVZ</name>
<feature type="domain" description="HTH gntR-type" evidence="4">
    <location>
        <begin position="21"/>
        <end position="88"/>
    </location>
</feature>
<dbReference type="Pfam" id="PF00392">
    <property type="entry name" value="GntR"/>
    <property type="match status" value="1"/>
</dbReference>
<gene>
    <name evidence="5" type="ORF">DEJ49_04855</name>
</gene>
<evidence type="ECO:0000256" key="2">
    <source>
        <dbReference type="ARBA" id="ARBA00023125"/>
    </source>
</evidence>
<dbReference type="RefSeq" id="WP_150182706.1">
    <property type="nucleotide sequence ID" value="NZ_CP029191.1"/>
</dbReference>
<evidence type="ECO:0000313" key="5">
    <source>
        <dbReference type="EMBL" id="QES40402.1"/>
    </source>
</evidence>
<evidence type="ECO:0000256" key="1">
    <source>
        <dbReference type="ARBA" id="ARBA00023015"/>
    </source>
</evidence>
<keyword evidence="2" id="KW-0238">DNA-binding</keyword>
<protein>
    <submittedName>
        <fullName evidence="5">GntR family transcriptional regulator</fullName>
    </submittedName>
</protein>
<dbReference type="SUPFAM" id="SSF46785">
    <property type="entry name" value="Winged helix' DNA-binding domain"/>
    <property type="match status" value="1"/>
</dbReference>
<dbReference type="InterPro" id="IPR011711">
    <property type="entry name" value="GntR_C"/>
</dbReference>
<reference evidence="5 6" key="1">
    <citation type="submission" date="2018-05" db="EMBL/GenBank/DDBJ databases">
        <title>Streptomyces venezuelae.</title>
        <authorList>
            <person name="Kim W."/>
            <person name="Lee N."/>
            <person name="Cho B.-K."/>
        </authorList>
    </citation>
    <scope>NUCLEOTIDE SEQUENCE [LARGE SCALE GENOMIC DNA]</scope>
    <source>
        <strain evidence="5 6">ATCC 14585</strain>
    </source>
</reference>
<dbReference type="Proteomes" id="UP000324015">
    <property type="component" value="Chromosome"/>
</dbReference>
<dbReference type="CDD" id="cd07377">
    <property type="entry name" value="WHTH_GntR"/>
    <property type="match status" value="1"/>
</dbReference>
<keyword evidence="3" id="KW-0804">Transcription</keyword>
<organism evidence="5 6">
    <name type="scientific">Streptomyces venezuelae</name>
    <dbReference type="NCBI Taxonomy" id="54571"/>
    <lineage>
        <taxon>Bacteria</taxon>
        <taxon>Bacillati</taxon>
        <taxon>Actinomycetota</taxon>
        <taxon>Actinomycetes</taxon>
        <taxon>Kitasatosporales</taxon>
        <taxon>Streptomycetaceae</taxon>
        <taxon>Streptomyces</taxon>
    </lineage>
</organism>
<dbReference type="PROSITE" id="PS50949">
    <property type="entry name" value="HTH_GNTR"/>
    <property type="match status" value="1"/>
</dbReference>
<proteinExistence type="predicted"/>
<dbReference type="PANTHER" id="PTHR43537:SF45">
    <property type="entry name" value="GNTR FAMILY REGULATORY PROTEIN"/>
    <property type="match status" value="1"/>
</dbReference>
<dbReference type="EMBL" id="CP029191">
    <property type="protein sequence ID" value="QES40402.1"/>
    <property type="molecule type" value="Genomic_DNA"/>
</dbReference>
<dbReference type="InterPro" id="IPR036388">
    <property type="entry name" value="WH-like_DNA-bd_sf"/>
</dbReference>
<dbReference type="InterPro" id="IPR008920">
    <property type="entry name" value="TF_FadR/GntR_C"/>
</dbReference>
<dbReference type="GO" id="GO:0003677">
    <property type="term" value="F:DNA binding"/>
    <property type="evidence" value="ECO:0007669"/>
    <property type="project" value="UniProtKB-KW"/>
</dbReference>
<dbReference type="Gene3D" id="1.20.120.530">
    <property type="entry name" value="GntR ligand-binding domain-like"/>
    <property type="match status" value="1"/>
</dbReference>
<dbReference type="Gene3D" id="1.10.10.10">
    <property type="entry name" value="Winged helix-like DNA-binding domain superfamily/Winged helix DNA-binding domain"/>
    <property type="match status" value="1"/>
</dbReference>
<dbReference type="SUPFAM" id="SSF48008">
    <property type="entry name" value="GntR ligand-binding domain-like"/>
    <property type="match status" value="1"/>
</dbReference>
<sequence length="235" mass="25892">MAEGTGDVNGLVDDRALLGRTSTAERVSDILRSRIAAGFFPPGTRLSEDSIGGALGVSRNTLREAFRLLTHERLLEHQLNRGVFVRMLTDEDVGDIYRTRALVECAVVRGLGAPPYAVDGLADAVSDGRRAAREGDWKGVSTANIDFHRELVALAGSERTDELMRSVFAELRLAFHVVDDPRRLHEPYIARNGQILEALQEGRRDDAEALLVEYLDDSRRRVVDAYGQRAAGDHG</sequence>
<dbReference type="InterPro" id="IPR000524">
    <property type="entry name" value="Tscrpt_reg_HTH_GntR"/>
</dbReference>